<name>A0A151CEI1_9BACT</name>
<accession>A0A151CEI1</accession>
<gene>
    <name evidence="2" type="ORF">AS592_04985</name>
</gene>
<dbReference type="EMBL" id="LNKT01000056">
    <property type="protein sequence ID" value="KYJ85942.1"/>
    <property type="molecule type" value="Genomic_DNA"/>
</dbReference>
<organism evidence="2 3">
    <name type="scientific">Sulfurovum riftiae</name>
    <dbReference type="NCBI Taxonomy" id="1630136"/>
    <lineage>
        <taxon>Bacteria</taxon>
        <taxon>Pseudomonadati</taxon>
        <taxon>Campylobacterota</taxon>
        <taxon>Epsilonproteobacteria</taxon>
        <taxon>Campylobacterales</taxon>
        <taxon>Sulfurovaceae</taxon>
        <taxon>Sulfurovum</taxon>
    </lineage>
</organism>
<feature type="transmembrane region" description="Helical" evidence="1">
    <location>
        <begin position="6"/>
        <end position="28"/>
    </location>
</feature>
<protein>
    <submittedName>
        <fullName evidence="2">Uncharacterized protein</fullName>
    </submittedName>
</protein>
<evidence type="ECO:0000313" key="2">
    <source>
        <dbReference type="EMBL" id="KYJ85942.1"/>
    </source>
</evidence>
<evidence type="ECO:0000256" key="1">
    <source>
        <dbReference type="SAM" id="Phobius"/>
    </source>
</evidence>
<evidence type="ECO:0000313" key="3">
    <source>
        <dbReference type="Proteomes" id="UP000075359"/>
    </source>
</evidence>
<dbReference type="STRING" id="1630136.AS592_04985"/>
<keyword evidence="3" id="KW-1185">Reference proteome</keyword>
<keyword evidence="1" id="KW-1133">Transmembrane helix</keyword>
<sequence>MNEFGHGWGMGFGWLIPLLIVGIVFYLFQNRKTDGNASERSSAQDILDRRYASGGISKEEYEEKSRHLRENA</sequence>
<dbReference type="Proteomes" id="UP000075359">
    <property type="component" value="Unassembled WGS sequence"/>
</dbReference>
<keyword evidence="1" id="KW-0472">Membrane</keyword>
<proteinExistence type="predicted"/>
<dbReference type="AlphaFoldDB" id="A0A151CEI1"/>
<dbReference type="OrthoDB" id="1123500at2"/>
<reference evidence="2 3" key="1">
    <citation type="submission" date="2015-11" db="EMBL/GenBank/DDBJ databases">
        <title>Draft genome of Sulfurovum riftiae 1812E, a member of the Epsilonproteobacteria isolated from the tube of the deep-sea hydrothermal vent tubewom Riftia pachyptila.</title>
        <authorList>
            <person name="Vetriani C."/>
            <person name="Giovannelli D."/>
        </authorList>
    </citation>
    <scope>NUCLEOTIDE SEQUENCE [LARGE SCALE GENOMIC DNA]</scope>
    <source>
        <strain evidence="2 3">1812E</strain>
    </source>
</reference>
<keyword evidence="1" id="KW-0812">Transmembrane</keyword>
<dbReference type="RefSeq" id="WP_067331929.1">
    <property type="nucleotide sequence ID" value="NZ_LNKT01000056.1"/>
</dbReference>
<comment type="caution">
    <text evidence="2">The sequence shown here is derived from an EMBL/GenBank/DDBJ whole genome shotgun (WGS) entry which is preliminary data.</text>
</comment>